<proteinExistence type="predicted"/>
<evidence type="ECO:0000313" key="3">
    <source>
        <dbReference type="Proteomes" id="UP000594638"/>
    </source>
</evidence>
<sequence>MSNAESASDSVISTQKPGKCNVGETIDPQSVTRQNYELPRSWRGCHRIELEASEKQLLGVKVVTTDDSDVKQQASQSTTGIMSNSTTNVVTSRSQSVRGRRPLRSRSTDSVV</sequence>
<comment type="caution">
    <text evidence="2">The sequence shown here is derived from an EMBL/GenBank/DDBJ whole genome shotgun (WGS) entry which is preliminary data.</text>
</comment>
<feature type="compositionally biased region" description="Polar residues" evidence="1">
    <location>
        <begin position="72"/>
        <end position="82"/>
    </location>
</feature>
<feature type="compositionally biased region" description="Polar residues" evidence="1">
    <location>
        <begin position="1"/>
        <end position="16"/>
    </location>
</feature>
<evidence type="ECO:0000256" key="1">
    <source>
        <dbReference type="SAM" id="MobiDB-lite"/>
    </source>
</evidence>
<feature type="region of interest" description="Disordered" evidence="1">
    <location>
        <begin position="1"/>
        <end position="27"/>
    </location>
</feature>
<gene>
    <name evidence="2" type="ORF">OLEA9_A112229</name>
</gene>
<dbReference type="EMBL" id="CACTIH010001847">
    <property type="protein sequence ID" value="CAA2965616.1"/>
    <property type="molecule type" value="Genomic_DNA"/>
</dbReference>
<keyword evidence="3" id="KW-1185">Reference proteome</keyword>
<feature type="compositionally biased region" description="Low complexity" evidence="1">
    <location>
        <begin position="83"/>
        <end position="97"/>
    </location>
</feature>
<dbReference type="Gramene" id="OE9A112229T1">
    <property type="protein sequence ID" value="OE9A112229C1"/>
    <property type="gene ID" value="OE9A112229"/>
</dbReference>
<reference evidence="2 3" key="1">
    <citation type="submission" date="2019-12" db="EMBL/GenBank/DDBJ databases">
        <authorList>
            <person name="Alioto T."/>
            <person name="Alioto T."/>
            <person name="Gomez Garrido J."/>
        </authorList>
    </citation>
    <scope>NUCLEOTIDE SEQUENCE [LARGE SCALE GENOMIC DNA]</scope>
</reference>
<protein>
    <submittedName>
        <fullName evidence="2">Uncharacterized protein</fullName>
    </submittedName>
</protein>
<dbReference type="Proteomes" id="UP000594638">
    <property type="component" value="Unassembled WGS sequence"/>
</dbReference>
<evidence type="ECO:0000313" key="2">
    <source>
        <dbReference type="EMBL" id="CAA2965616.1"/>
    </source>
</evidence>
<dbReference type="AlphaFoldDB" id="A0A8S0QDV5"/>
<organism evidence="2 3">
    <name type="scientific">Olea europaea subsp. europaea</name>
    <dbReference type="NCBI Taxonomy" id="158383"/>
    <lineage>
        <taxon>Eukaryota</taxon>
        <taxon>Viridiplantae</taxon>
        <taxon>Streptophyta</taxon>
        <taxon>Embryophyta</taxon>
        <taxon>Tracheophyta</taxon>
        <taxon>Spermatophyta</taxon>
        <taxon>Magnoliopsida</taxon>
        <taxon>eudicotyledons</taxon>
        <taxon>Gunneridae</taxon>
        <taxon>Pentapetalae</taxon>
        <taxon>asterids</taxon>
        <taxon>lamiids</taxon>
        <taxon>Lamiales</taxon>
        <taxon>Oleaceae</taxon>
        <taxon>Oleeae</taxon>
        <taxon>Olea</taxon>
    </lineage>
</organism>
<accession>A0A8S0QDV5</accession>
<name>A0A8S0QDV5_OLEEU</name>
<feature type="region of interest" description="Disordered" evidence="1">
    <location>
        <begin position="67"/>
        <end position="112"/>
    </location>
</feature>